<reference evidence="1 2" key="1">
    <citation type="journal article" date="2015" name="Genome Biol. Evol.">
        <title>Comparative Genomics of a Bacterivorous Green Alga Reveals Evolutionary Causalities and Consequences of Phago-Mixotrophic Mode of Nutrition.</title>
        <authorList>
            <person name="Burns J.A."/>
            <person name="Paasch A."/>
            <person name="Narechania A."/>
            <person name="Kim E."/>
        </authorList>
    </citation>
    <scope>NUCLEOTIDE SEQUENCE [LARGE SCALE GENOMIC DNA]</scope>
    <source>
        <strain evidence="1 2">PLY_AMNH</strain>
    </source>
</reference>
<keyword evidence="2" id="KW-1185">Reference proteome</keyword>
<evidence type="ECO:0000313" key="1">
    <source>
        <dbReference type="EMBL" id="KAK3250524.1"/>
    </source>
</evidence>
<sequence length="86" mass="9574">MVAAECMERDDITIAMREDVKQLGAMLVRKRPVGQVHTRGVKNDPGDLGDFASDVFNYEVLVVESRRRFEVPNPMLLITPKSGSIG</sequence>
<accession>A0AAE0F3U8</accession>
<dbReference type="AlphaFoldDB" id="A0AAE0F3U8"/>
<gene>
    <name evidence="1" type="ORF">CYMTET_40098</name>
</gene>
<dbReference type="EMBL" id="LGRX02026653">
    <property type="protein sequence ID" value="KAK3250524.1"/>
    <property type="molecule type" value="Genomic_DNA"/>
</dbReference>
<comment type="caution">
    <text evidence="1">The sequence shown here is derived from an EMBL/GenBank/DDBJ whole genome shotgun (WGS) entry which is preliminary data.</text>
</comment>
<evidence type="ECO:0000313" key="2">
    <source>
        <dbReference type="Proteomes" id="UP001190700"/>
    </source>
</evidence>
<name>A0AAE0F3U8_9CHLO</name>
<protein>
    <submittedName>
        <fullName evidence="1">Uncharacterized protein</fullName>
    </submittedName>
</protein>
<organism evidence="1 2">
    <name type="scientific">Cymbomonas tetramitiformis</name>
    <dbReference type="NCBI Taxonomy" id="36881"/>
    <lineage>
        <taxon>Eukaryota</taxon>
        <taxon>Viridiplantae</taxon>
        <taxon>Chlorophyta</taxon>
        <taxon>Pyramimonadophyceae</taxon>
        <taxon>Pyramimonadales</taxon>
        <taxon>Pyramimonadaceae</taxon>
        <taxon>Cymbomonas</taxon>
    </lineage>
</organism>
<dbReference type="Proteomes" id="UP001190700">
    <property type="component" value="Unassembled WGS sequence"/>
</dbReference>
<proteinExistence type="predicted"/>